<accession>A0A2W5SMY8</accession>
<name>A0A2W5SMY8_CERSP</name>
<organism evidence="2 3">
    <name type="scientific">Cereibacter sphaeroides</name>
    <name type="common">Rhodobacter sphaeroides</name>
    <dbReference type="NCBI Taxonomy" id="1063"/>
    <lineage>
        <taxon>Bacteria</taxon>
        <taxon>Pseudomonadati</taxon>
        <taxon>Pseudomonadota</taxon>
        <taxon>Alphaproteobacteria</taxon>
        <taxon>Rhodobacterales</taxon>
        <taxon>Paracoccaceae</taxon>
        <taxon>Cereibacter</taxon>
    </lineage>
</organism>
<proteinExistence type="predicted"/>
<dbReference type="NCBIfam" id="TIGR03082">
    <property type="entry name" value="Gneg_AbrB_dup"/>
    <property type="match status" value="1"/>
</dbReference>
<evidence type="ECO:0000313" key="2">
    <source>
        <dbReference type="EMBL" id="PZR00716.1"/>
    </source>
</evidence>
<keyword evidence="2" id="KW-0378">Hydrolase</keyword>
<gene>
    <name evidence="2" type="ORF">DI533_09320</name>
</gene>
<feature type="transmembrane region" description="Helical" evidence="1">
    <location>
        <begin position="12"/>
        <end position="33"/>
    </location>
</feature>
<dbReference type="AlphaFoldDB" id="A0A2W5SMY8"/>
<feature type="transmembrane region" description="Helical" evidence="1">
    <location>
        <begin position="279"/>
        <end position="303"/>
    </location>
</feature>
<comment type="caution">
    <text evidence="2">The sequence shown here is derived from an EMBL/GenBank/DDBJ whole genome shotgun (WGS) entry which is preliminary data.</text>
</comment>
<keyword evidence="2" id="KW-0645">Protease</keyword>
<evidence type="ECO:0000313" key="3">
    <source>
        <dbReference type="Proteomes" id="UP000248975"/>
    </source>
</evidence>
<dbReference type="InterPro" id="IPR017516">
    <property type="entry name" value="AbrB_dup"/>
</dbReference>
<feature type="transmembrane region" description="Helical" evidence="1">
    <location>
        <begin position="222"/>
        <end position="241"/>
    </location>
</feature>
<keyword evidence="1" id="KW-1133">Transmembrane helix</keyword>
<dbReference type="PANTHER" id="PTHR38457:SF1">
    <property type="entry name" value="REGULATOR ABRB-RELATED"/>
    <property type="match status" value="1"/>
</dbReference>
<feature type="transmembrane region" description="Helical" evidence="1">
    <location>
        <begin position="196"/>
        <end position="215"/>
    </location>
</feature>
<sequence>MNPLRIGKTEVDLPALGLSLTLGLVGGLIAIWLHLPLGMLLGSLLAVATAAILEWRPSGVGVGVPTQLRNFFVPVIGLSIGGAFTPQILREAAYWWPSLLALLVYIPLTLGCGYLIYHRLGHVPKVTAFFGAVPGGLIETVTLGEAAGAEPKLLTLLQFLRLILCIIFVPIGFTWMTGHAVGSASGVQMTGSAVPLGLWDVSVLLVAGVAGAWLGKLLRLPAGIVTGPLLLSGIAHLTGLTQTVPPGWMVTLTQLVVGASLGARFAGLPHRTLWLALRLAILNSVASLALAVVFALVLARVVAEPVQAVFLAYAPGGIAEMSLIALSLQISVVYVSAHHVARIVLSVLIAQLLSGRLRSRRDEDGR</sequence>
<feature type="transmembrane region" description="Helical" evidence="1">
    <location>
        <begin position="95"/>
        <end position="117"/>
    </location>
</feature>
<reference evidence="2 3" key="1">
    <citation type="submission" date="2017-08" db="EMBL/GenBank/DDBJ databases">
        <title>Infants hospitalized years apart are colonized by the same room-sourced microbial strains.</title>
        <authorList>
            <person name="Brooks B."/>
            <person name="Olm M.R."/>
            <person name="Firek B.A."/>
            <person name="Baker R."/>
            <person name="Thomas B.C."/>
            <person name="Morowitz M.J."/>
            <person name="Banfield J.F."/>
        </authorList>
    </citation>
    <scope>NUCLEOTIDE SEQUENCE [LARGE SCALE GENOMIC DNA]</scope>
    <source>
        <strain evidence="2">S2_003_000_R2_11</strain>
    </source>
</reference>
<evidence type="ECO:0000256" key="1">
    <source>
        <dbReference type="SAM" id="Phobius"/>
    </source>
</evidence>
<keyword evidence="1" id="KW-0472">Membrane</keyword>
<feature type="transmembrane region" description="Helical" evidence="1">
    <location>
        <begin position="159"/>
        <end position="176"/>
    </location>
</feature>
<feature type="transmembrane region" description="Helical" evidence="1">
    <location>
        <begin position="247"/>
        <end position="267"/>
    </location>
</feature>
<dbReference type="EMBL" id="QFQS01000001">
    <property type="protein sequence ID" value="PZR00716.1"/>
    <property type="molecule type" value="Genomic_DNA"/>
</dbReference>
<dbReference type="Pfam" id="PF05145">
    <property type="entry name" value="AbrB"/>
    <property type="match status" value="1"/>
</dbReference>
<dbReference type="Proteomes" id="UP000248975">
    <property type="component" value="Unassembled WGS sequence"/>
</dbReference>
<feature type="transmembrane region" description="Helical" evidence="1">
    <location>
        <begin position="68"/>
        <end position="89"/>
    </location>
</feature>
<keyword evidence="2" id="KW-0031">Aminopeptidase</keyword>
<dbReference type="InterPro" id="IPR007820">
    <property type="entry name" value="AbrB_fam"/>
</dbReference>
<keyword evidence="1" id="KW-0812">Transmembrane</keyword>
<dbReference type="PANTHER" id="PTHR38457">
    <property type="entry name" value="REGULATOR ABRB-RELATED"/>
    <property type="match status" value="1"/>
</dbReference>
<feature type="transmembrane region" description="Helical" evidence="1">
    <location>
        <begin position="323"/>
        <end position="353"/>
    </location>
</feature>
<protein>
    <submittedName>
        <fullName evidence="2">Aminopeptidase</fullName>
    </submittedName>
</protein>
<dbReference type="GO" id="GO:0010468">
    <property type="term" value="P:regulation of gene expression"/>
    <property type="evidence" value="ECO:0007669"/>
    <property type="project" value="InterPro"/>
</dbReference>
<dbReference type="GO" id="GO:0016020">
    <property type="term" value="C:membrane"/>
    <property type="evidence" value="ECO:0007669"/>
    <property type="project" value="InterPro"/>
</dbReference>
<dbReference type="GO" id="GO:0004177">
    <property type="term" value="F:aminopeptidase activity"/>
    <property type="evidence" value="ECO:0007669"/>
    <property type="project" value="UniProtKB-KW"/>
</dbReference>
<dbReference type="PIRSF" id="PIRSF038991">
    <property type="entry name" value="Protein_AbrB"/>
    <property type="match status" value="1"/>
</dbReference>